<keyword evidence="1" id="KW-0175">Coiled coil</keyword>
<feature type="compositionally biased region" description="Low complexity" evidence="2">
    <location>
        <begin position="672"/>
        <end position="682"/>
    </location>
</feature>
<dbReference type="Proteomes" id="UP000230002">
    <property type="component" value="Unassembled WGS sequence"/>
</dbReference>
<feature type="compositionally biased region" description="Gly residues" evidence="2">
    <location>
        <begin position="759"/>
        <end position="771"/>
    </location>
</feature>
<proteinExistence type="predicted"/>
<name>A0A2G8RSX0_9APHY</name>
<dbReference type="AlphaFoldDB" id="A0A2G8RSX0"/>
<dbReference type="InterPro" id="IPR052300">
    <property type="entry name" value="Adhesion_Centrosome_assoc"/>
</dbReference>
<organism evidence="3 4">
    <name type="scientific">Ganoderma sinense ZZ0214-1</name>
    <dbReference type="NCBI Taxonomy" id="1077348"/>
    <lineage>
        <taxon>Eukaryota</taxon>
        <taxon>Fungi</taxon>
        <taxon>Dikarya</taxon>
        <taxon>Basidiomycota</taxon>
        <taxon>Agaricomycotina</taxon>
        <taxon>Agaricomycetes</taxon>
        <taxon>Polyporales</taxon>
        <taxon>Polyporaceae</taxon>
        <taxon>Ganoderma</taxon>
    </lineage>
</organism>
<protein>
    <submittedName>
        <fullName evidence="3">Uncharacterized protein</fullName>
    </submittedName>
</protein>
<dbReference type="GO" id="GO:0036064">
    <property type="term" value="C:ciliary basal body"/>
    <property type="evidence" value="ECO:0007669"/>
    <property type="project" value="TreeGrafter"/>
</dbReference>
<feature type="region of interest" description="Disordered" evidence="2">
    <location>
        <begin position="232"/>
        <end position="258"/>
    </location>
</feature>
<dbReference type="STRING" id="1077348.A0A2G8RSX0"/>
<evidence type="ECO:0000256" key="2">
    <source>
        <dbReference type="SAM" id="MobiDB-lite"/>
    </source>
</evidence>
<feature type="compositionally biased region" description="Pro residues" evidence="2">
    <location>
        <begin position="561"/>
        <end position="571"/>
    </location>
</feature>
<accession>A0A2G8RSX0</accession>
<comment type="caution">
    <text evidence="3">The sequence shown here is derived from an EMBL/GenBank/DDBJ whole genome shotgun (WGS) entry which is preliminary data.</text>
</comment>
<feature type="region of interest" description="Disordered" evidence="2">
    <location>
        <begin position="394"/>
        <end position="577"/>
    </location>
</feature>
<feature type="compositionally biased region" description="Pro residues" evidence="2">
    <location>
        <begin position="511"/>
        <end position="525"/>
    </location>
</feature>
<feature type="compositionally biased region" description="Basic residues" evidence="2">
    <location>
        <begin position="401"/>
        <end position="424"/>
    </location>
</feature>
<dbReference type="OrthoDB" id="312015at2759"/>
<feature type="compositionally biased region" description="Low complexity" evidence="2">
    <location>
        <begin position="541"/>
        <end position="560"/>
    </location>
</feature>
<keyword evidence="4" id="KW-1185">Reference proteome</keyword>
<evidence type="ECO:0000256" key="1">
    <source>
        <dbReference type="SAM" id="Coils"/>
    </source>
</evidence>
<feature type="compositionally biased region" description="Low complexity" evidence="2">
    <location>
        <begin position="232"/>
        <end position="248"/>
    </location>
</feature>
<feature type="coiled-coil region" evidence="1">
    <location>
        <begin position="324"/>
        <end position="372"/>
    </location>
</feature>
<feature type="coiled-coil region" evidence="1">
    <location>
        <begin position="139"/>
        <end position="166"/>
    </location>
</feature>
<dbReference type="EMBL" id="AYKW01000056">
    <property type="protein sequence ID" value="PIL24600.1"/>
    <property type="molecule type" value="Genomic_DNA"/>
</dbReference>
<feature type="region of interest" description="Disordered" evidence="2">
    <location>
        <begin position="604"/>
        <end position="800"/>
    </location>
</feature>
<sequence length="800" mass="85209">MSRTEDLSTKLRTLSYDHERLTSMYKTETEKAANAEREMNLQKTRATAASKSLQSSETAHKHTTAELQRTRTTLHSLRATHQTEIKKLEKEKERMVERWTKLSDSQLKVGSLPAGMTCSNLAVVEASDVQLRGKGQGFLDVALEQAESARKELLEQNRRLRGLLLNTVNEMQSVLYGARPVGDTDTGPEPVPISFDALFQNRPADAAGETFNNLFASLRETLSRKAESSSMSCSCSSQKQSSSHSVQSRTPPTKVQDSAEIERLQAVIDKLHADIGQSQKQAAASAAQTQELFDRYAEDQRLAASNLGEMSVDLITAPARDEEKQRLDARFTELERERRKFTEAAVRLGKEKAALEAERLKLLEEKRSWEVEKMLADLPPTPAPALAAPVSAIPPSVAVRHSPRKSPRKPKGKTASPRKTRVSRRSSGLGVVLSPKAKAPAKGKVTPAYETEVIPSTIPPSPVRPPPEFKTSMAAPPHPSPAILTSTFVLPPPSPAALFPSREQGGGTKLPPIPPLPKLEIPPPSSDTSEDDIMDISAEPTSSASSSCASTSASTYSCASVPPPSAPPIPSTPIARPFPVAKPFAQRMVHAYSPVKPSPLSRILMLADSPESPEGPALDPLAEVDENSMDLDTSHIPARAQLSLAEELGVSEDDDSPLREKAPVPSKPAPPASRKVGGAAAAEKGKGKGKARAEPAPPPPQPQGPQTRTSRARAGATLEKENVKRAKLNPPSTAAGGSKDAKKPPPSKPASGVGARTRSGGGAGAGGGGWGTVVKPPSRGGPRRVPIGSAEAAPVPSWRG</sequence>
<evidence type="ECO:0000313" key="4">
    <source>
        <dbReference type="Proteomes" id="UP000230002"/>
    </source>
</evidence>
<dbReference type="PANTHER" id="PTHR46507:SF4">
    <property type="entry name" value="SSX FAMILY MEMBER 2 INTERACTING PROTEIN"/>
    <property type="match status" value="1"/>
</dbReference>
<feature type="compositionally biased region" description="Polar residues" evidence="2">
    <location>
        <begin position="41"/>
        <end position="57"/>
    </location>
</feature>
<evidence type="ECO:0000313" key="3">
    <source>
        <dbReference type="EMBL" id="PIL24600.1"/>
    </source>
</evidence>
<feature type="region of interest" description="Disordered" evidence="2">
    <location>
        <begin position="41"/>
        <end position="70"/>
    </location>
</feature>
<gene>
    <name evidence="3" type="ORF">GSI_12484</name>
</gene>
<dbReference type="GO" id="GO:0035735">
    <property type="term" value="P:intraciliary transport involved in cilium assembly"/>
    <property type="evidence" value="ECO:0007669"/>
    <property type="project" value="TreeGrafter"/>
</dbReference>
<reference evidence="3 4" key="1">
    <citation type="journal article" date="2015" name="Sci. Rep.">
        <title>Chromosome-level genome map provides insights into diverse defense mechanisms in the medicinal fungus Ganoderma sinense.</title>
        <authorList>
            <person name="Zhu Y."/>
            <person name="Xu J."/>
            <person name="Sun C."/>
            <person name="Zhou S."/>
            <person name="Xu H."/>
            <person name="Nelson D.R."/>
            <person name="Qian J."/>
            <person name="Song J."/>
            <person name="Luo H."/>
            <person name="Xiang L."/>
            <person name="Li Y."/>
            <person name="Xu Z."/>
            <person name="Ji A."/>
            <person name="Wang L."/>
            <person name="Lu S."/>
            <person name="Hayward A."/>
            <person name="Sun W."/>
            <person name="Li X."/>
            <person name="Schwartz D.C."/>
            <person name="Wang Y."/>
            <person name="Chen S."/>
        </authorList>
    </citation>
    <scope>NUCLEOTIDE SEQUENCE [LARGE SCALE GENOMIC DNA]</scope>
    <source>
        <strain evidence="3 4">ZZ0214-1</strain>
    </source>
</reference>
<feature type="compositionally biased region" description="Pro residues" evidence="2">
    <location>
        <begin position="457"/>
        <end position="468"/>
    </location>
</feature>
<dbReference type="PANTHER" id="PTHR46507">
    <property type="entry name" value="AFADIN- AND ALPHA-ACTININ-BINDING PROTEIN"/>
    <property type="match status" value="1"/>
</dbReference>
<feature type="compositionally biased region" description="Low complexity" evidence="2">
    <location>
        <begin position="749"/>
        <end position="758"/>
    </location>
</feature>